<dbReference type="CDD" id="cd01673">
    <property type="entry name" value="dNK"/>
    <property type="match status" value="1"/>
</dbReference>
<evidence type="ECO:0000259" key="1">
    <source>
        <dbReference type="Pfam" id="PF01712"/>
    </source>
</evidence>
<sequence>MAIIISVQGNIGSGKSTLVAKLKEVLGVKKRICFLQEPVSEWEKIRDSNNTSILELFYGNQEEYAFQFQMMAYISRLAILKRALKSNYDIIITERSLATDKNVFCQMLYDSGKIKDVEFQIYNKWFDEFQSEFPYENIVYIQTDPEVAHERVAKRAREGESTIPLEYLADCHRYHENWIDSFSKSNVLVLDGNQDIHKNPNTINDWELKINQFISRKQSLNQSDVFARYE</sequence>
<organism evidence="2">
    <name type="scientific">viral metagenome</name>
    <dbReference type="NCBI Taxonomy" id="1070528"/>
    <lineage>
        <taxon>unclassified sequences</taxon>
        <taxon>metagenomes</taxon>
        <taxon>organismal metagenomes</taxon>
    </lineage>
</organism>
<dbReference type="GO" id="GO:0005524">
    <property type="term" value="F:ATP binding"/>
    <property type="evidence" value="ECO:0007669"/>
    <property type="project" value="InterPro"/>
</dbReference>
<dbReference type="PANTHER" id="PTHR10513">
    <property type="entry name" value="DEOXYNUCLEOSIDE KINASE"/>
    <property type="match status" value="1"/>
</dbReference>
<dbReference type="Gene3D" id="3.40.50.300">
    <property type="entry name" value="P-loop containing nucleotide triphosphate hydrolases"/>
    <property type="match status" value="1"/>
</dbReference>
<feature type="domain" description="Deoxynucleoside kinase" evidence="1">
    <location>
        <begin position="5"/>
        <end position="214"/>
    </location>
</feature>
<reference evidence="2" key="1">
    <citation type="journal article" date="2020" name="Nature">
        <title>Giant virus diversity and host interactions through global metagenomics.</title>
        <authorList>
            <person name="Schulz F."/>
            <person name="Roux S."/>
            <person name="Paez-Espino D."/>
            <person name="Jungbluth S."/>
            <person name="Walsh D.A."/>
            <person name="Denef V.J."/>
            <person name="McMahon K.D."/>
            <person name="Konstantinidis K.T."/>
            <person name="Eloe-Fadrosh E.A."/>
            <person name="Kyrpides N.C."/>
            <person name="Woyke T."/>
        </authorList>
    </citation>
    <scope>NUCLEOTIDE SEQUENCE</scope>
    <source>
        <strain evidence="2">GVMAG-M-3300027833-11</strain>
    </source>
</reference>
<dbReference type="SUPFAM" id="SSF52540">
    <property type="entry name" value="P-loop containing nucleoside triphosphate hydrolases"/>
    <property type="match status" value="1"/>
</dbReference>
<dbReference type="PIRSF" id="PIRSF000705">
    <property type="entry name" value="DNK"/>
    <property type="match status" value="1"/>
</dbReference>
<accession>A0A6C0LLR0</accession>
<dbReference type="EMBL" id="MN740504">
    <property type="protein sequence ID" value="QHU30162.1"/>
    <property type="molecule type" value="Genomic_DNA"/>
</dbReference>
<dbReference type="InterPro" id="IPR002624">
    <property type="entry name" value="DCK/DGK"/>
</dbReference>
<dbReference type="PANTHER" id="PTHR10513:SF35">
    <property type="entry name" value="DEOXYADENOSINE KINASE"/>
    <property type="match status" value="1"/>
</dbReference>
<name>A0A6C0LLR0_9ZZZZ</name>
<dbReference type="InterPro" id="IPR031314">
    <property type="entry name" value="DNK_dom"/>
</dbReference>
<dbReference type="GO" id="GO:0019136">
    <property type="term" value="F:deoxynucleoside kinase activity"/>
    <property type="evidence" value="ECO:0007669"/>
    <property type="project" value="InterPro"/>
</dbReference>
<protein>
    <recommendedName>
        <fullName evidence="1">Deoxynucleoside kinase domain-containing protein</fullName>
    </recommendedName>
</protein>
<dbReference type="GO" id="GO:0005737">
    <property type="term" value="C:cytoplasm"/>
    <property type="evidence" value="ECO:0007669"/>
    <property type="project" value="TreeGrafter"/>
</dbReference>
<evidence type="ECO:0000313" key="2">
    <source>
        <dbReference type="EMBL" id="QHU30162.1"/>
    </source>
</evidence>
<dbReference type="InterPro" id="IPR050566">
    <property type="entry name" value="Deoxyribonucleoside_kinase"/>
</dbReference>
<proteinExistence type="predicted"/>
<dbReference type="AlphaFoldDB" id="A0A6C0LLR0"/>
<dbReference type="InterPro" id="IPR027417">
    <property type="entry name" value="P-loop_NTPase"/>
</dbReference>
<dbReference type="Pfam" id="PF01712">
    <property type="entry name" value="dNK"/>
    <property type="match status" value="1"/>
</dbReference>